<dbReference type="PANTHER" id="PTHR42904:SF6">
    <property type="entry name" value="NAD-CAPPED RNA HYDROLASE NUDT12"/>
    <property type="match status" value="1"/>
</dbReference>
<dbReference type="InterPro" id="IPR015376">
    <property type="entry name" value="Znr_NADH_PPase"/>
</dbReference>
<evidence type="ECO:0000256" key="3">
    <source>
        <dbReference type="ARBA" id="ARBA00009595"/>
    </source>
</evidence>
<dbReference type="GO" id="GO:0006742">
    <property type="term" value="P:NADP+ catabolic process"/>
    <property type="evidence" value="ECO:0007669"/>
    <property type="project" value="TreeGrafter"/>
</dbReference>
<dbReference type="Proteomes" id="UP000252132">
    <property type="component" value="Unassembled WGS sequence"/>
</dbReference>
<evidence type="ECO:0000313" key="12">
    <source>
        <dbReference type="Proteomes" id="UP000252132"/>
    </source>
</evidence>
<comment type="cofactor">
    <cofactor evidence="1">
        <name>Mg(2+)</name>
        <dbReference type="ChEBI" id="CHEBI:18420"/>
    </cofactor>
</comment>
<keyword evidence="5" id="KW-0479">Metal-binding</keyword>
<evidence type="ECO:0000256" key="6">
    <source>
        <dbReference type="ARBA" id="ARBA00022801"/>
    </source>
</evidence>
<accession>A0A368DWQ7</accession>
<dbReference type="GO" id="GO:0035529">
    <property type="term" value="F:NADH pyrophosphatase activity"/>
    <property type="evidence" value="ECO:0007669"/>
    <property type="project" value="TreeGrafter"/>
</dbReference>
<evidence type="ECO:0000256" key="4">
    <source>
        <dbReference type="ARBA" id="ARBA00012381"/>
    </source>
</evidence>
<dbReference type="EC" id="3.6.1.22" evidence="4"/>
<dbReference type="Gene3D" id="3.90.79.10">
    <property type="entry name" value="Nucleoside Triphosphate Pyrophosphohydrolase"/>
    <property type="match status" value="1"/>
</dbReference>
<dbReference type="Pfam" id="PF09297">
    <property type="entry name" value="Zn_ribbon_NUD"/>
    <property type="match status" value="1"/>
</dbReference>
<dbReference type="InterPro" id="IPR015375">
    <property type="entry name" value="NADH_PPase-like_N"/>
</dbReference>
<protein>
    <recommendedName>
        <fullName evidence="4">NAD(+) diphosphatase</fullName>
        <ecNumber evidence="4">3.6.1.22</ecNumber>
    </recommendedName>
</protein>
<evidence type="ECO:0000313" key="11">
    <source>
        <dbReference type="EMBL" id="RCL75631.1"/>
    </source>
</evidence>
<dbReference type="EMBL" id="QOQF01000031">
    <property type="protein sequence ID" value="RCL75631.1"/>
    <property type="molecule type" value="Genomic_DNA"/>
</dbReference>
<dbReference type="Pfam" id="PF00293">
    <property type="entry name" value="NUDIX"/>
    <property type="match status" value="1"/>
</dbReference>
<dbReference type="PROSITE" id="PS51462">
    <property type="entry name" value="NUDIX"/>
    <property type="match status" value="1"/>
</dbReference>
<feature type="domain" description="Nudix hydrolase" evidence="10">
    <location>
        <begin position="179"/>
        <end position="305"/>
    </location>
</feature>
<keyword evidence="7" id="KW-0460">Magnesium</keyword>
<dbReference type="GO" id="GO:0046872">
    <property type="term" value="F:metal ion binding"/>
    <property type="evidence" value="ECO:0007669"/>
    <property type="project" value="UniProtKB-KW"/>
</dbReference>
<dbReference type="CDD" id="cd03429">
    <property type="entry name" value="NUDIX_NADH_pyrophosphatase_Nudt13"/>
    <property type="match status" value="1"/>
</dbReference>
<dbReference type="GO" id="GO:0110153">
    <property type="term" value="F:RNA NAD-cap (NMN-forming) hydrolase activity"/>
    <property type="evidence" value="ECO:0007669"/>
    <property type="project" value="RHEA"/>
</dbReference>
<comment type="similarity">
    <text evidence="3">Belongs to the Nudix hydrolase family. NudC subfamily.</text>
</comment>
<proteinExistence type="inferred from homology"/>
<comment type="cofactor">
    <cofactor evidence="2">
        <name>Zn(2+)</name>
        <dbReference type="ChEBI" id="CHEBI:29105"/>
    </cofactor>
</comment>
<dbReference type="InterPro" id="IPR015797">
    <property type="entry name" value="NUDIX_hydrolase-like_dom_sf"/>
</dbReference>
<evidence type="ECO:0000256" key="7">
    <source>
        <dbReference type="ARBA" id="ARBA00022842"/>
    </source>
</evidence>
<dbReference type="GO" id="GO:0005829">
    <property type="term" value="C:cytosol"/>
    <property type="evidence" value="ECO:0007669"/>
    <property type="project" value="TreeGrafter"/>
</dbReference>
<comment type="catalytic activity">
    <reaction evidence="9">
        <text>a 5'-end NAD(+)-phospho-ribonucleoside in mRNA + H2O = a 5'-end phospho-adenosine-phospho-ribonucleoside in mRNA + beta-nicotinamide D-ribonucleotide + 2 H(+)</text>
        <dbReference type="Rhea" id="RHEA:60876"/>
        <dbReference type="Rhea" id="RHEA-COMP:15698"/>
        <dbReference type="Rhea" id="RHEA-COMP:15719"/>
        <dbReference type="ChEBI" id="CHEBI:14649"/>
        <dbReference type="ChEBI" id="CHEBI:15377"/>
        <dbReference type="ChEBI" id="CHEBI:15378"/>
        <dbReference type="ChEBI" id="CHEBI:144029"/>
        <dbReference type="ChEBI" id="CHEBI:144051"/>
    </reaction>
    <physiologicalReaction direction="left-to-right" evidence="9">
        <dbReference type="Rhea" id="RHEA:60877"/>
    </physiologicalReaction>
</comment>
<dbReference type="AlphaFoldDB" id="A0A368DWQ7"/>
<keyword evidence="6 11" id="KW-0378">Hydrolase</keyword>
<evidence type="ECO:0000256" key="9">
    <source>
        <dbReference type="ARBA" id="ARBA00023679"/>
    </source>
</evidence>
<sequence>MPLTHRLNMFANNPLDRAGHLRTDDEWLASQINAHDALFVPLWRGDALVLPEAAAGQGRDVAWLPKAAISAYLDNDIIFLGLNRNNAPRFAVDISPLEAPEQTVPFDALCRAGGVFENLRALAMVGDMPPTELAILSQAKGLLEWHTSHGFCSKCGAKSVIAEGGYKRSCPACGADHFPRTDPVVIMLPYLDDKCLLGRQAGWPENLFSALAGFMEPGETIEEAVARETMEEAGVAINSVQYHSTQPWPFPSSLMIGCLAEAENNKITVDEKELAEARWFSVAEIKDAFNGTAEFDIPPSLAIAHHLIKAFVEMKG</sequence>
<dbReference type="PANTHER" id="PTHR42904">
    <property type="entry name" value="NUDIX HYDROLASE, NUDC SUBFAMILY"/>
    <property type="match status" value="1"/>
</dbReference>
<evidence type="ECO:0000256" key="5">
    <source>
        <dbReference type="ARBA" id="ARBA00022723"/>
    </source>
</evidence>
<evidence type="ECO:0000259" key="10">
    <source>
        <dbReference type="PROSITE" id="PS51462"/>
    </source>
</evidence>
<gene>
    <name evidence="11" type="ORF">DBW69_06180</name>
</gene>
<dbReference type="Pfam" id="PF09296">
    <property type="entry name" value="NUDIX-like"/>
    <property type="match status" value="1"/>
</dbReference>
<dbReference type="InterPro" id="IPR000086">
    <property type="entry name" value="NUDIX_hydrolase_dom"/>
</dbReference>
<dbReference type="InterPro" id="IPR020084">
    <property type="entry name" value="NUDIX_hydrolase_CS"/>
</dbReference>
<reference evidence="11 12" key="1">
    <citation type="journal article" date="2018" name="Microbiome">
        <title>Fine metagenomic profile of the Mediterranean stratified and mixed water columns revealed by assembly and recruitment.</title>
        <authorList>
            <person name="Haro-Moreno J.M."/>
            <person name="Lopez-Perez M."/>
            <person name="De La Torre J.R."/>
            <person name="Picazo A."/>
            <person name="Camacho A."/>
            <person name="Rodriguez-Valera F."/>
        </authorList>
    </citation>
    <scope>NUCLEOTIDE SEQUENCE [LARGE SCALE GENOMIC DNA]</scope>
    <source>
        <strain evidence="11">MED-G55</strain>
    </source>
</reference>
<keyword evidence="8" id="KW-0520">NAD</keyword>
<dbReference type="SUPFAM" id="SSF55811">
    <property type="entry name" value="Nudix"/>
    <property type="match status" value="1"/>
</dbReference>
<evidence type="ECO:0000256" key="2">
    <source>
        <dbReference type="ARBA" id="ARBA00001947"/>
    </source>
</evidence>
<name>A0A368DWQ7_9PROT</name>
<dbReference type="InterPro" id="IPR050241">
    <property type="entry name" value="NAD-cap_RNA_hydrolase_NudC"/>
</dbReference>
<comment type="caution">
    <text evidence="11">The sequence shown here is derived from an EMBL/GenBank/DDBJ whole genome shotgun (WGS) entry which is preliminary data.</text>
</comment>
<dbReference type="GO" id="GO:0019677">
    <property type="term" value="P:NAD+ catabolic process"/>
    <property type="evidence" value="ECO:0007669"/>
    <property type="project" value="TreeGrafter"/>
</dbReference>
<dbReference type="Gene3D" id="3.90.79.20">
    <property type="match status" value="1"/>
</dbReference>
<evidence type="ECO:0000256" key="8">
    <source>
        <dbReference type="ARBA" id="ARBA00023027"/>
    </source>
</evidence>
<organism evidence="11 12">
    <name type="scientific">PS1 clade bacterium</name>
    <dbReference type="NCBI Taxonomy" id="2175152"/>
    <lineage>
        <taxon>Bacteria</taxon>
        <taxon>Pseudomonadati</taxon>
        <taxon>Pseudomonadota</taxon>
        <taxon>Alphaproteobacteria</taxon>
        <taxon>PS1 clade</taxon>
    </lineage>
</organism>
<dbReference type="PROSITE" id="PS00893">
    <property type="entry name" value="NUDIX_BOX"/>
    <property type="match status" value="1"/>
</dbReference>
<evidence type="ECO:0000256" key="1">
    <source>
        <dbReference type="ARBA" id="ARBA00001946"/>
    </source>
</evidence>
<dbReference type="NCBIfam" id="NF001299">
    <property type="entry name" value="PRK00241.1"/>
    <property type="match status" value="1"/>
</dbReference>
<dbReference type="InterPro" id="IPR049734">
    <property type="entry name" value="NudC-like_C"/>
</dbReference>